<name>A0ABR7F0V4_9FIRM</name>
<dbReference type="InterPro" id="IPR023828">
    <property type="entry name" value="Peptidase_S8_Ser-AS"/>
</dbReference>
<keyword evidence="3 5" id="KW-0378">Hydrolase</keyword>
<dbReference type="InterPro" id="IPR015500">
    <property type="entry name" value="Peptidase_S8_subtilisin-rel"/>
</dbReference>
<gene>
    <name evidence="8" type="ORF">H8S00_02510</name>
</gene>
<comment type="caution">
    <text evidence="8">The sequence shown here is derived from an EMBL/GenBank/DDBJ whole genome shotgun (WGS) entry which is preliminary data.</text>
</comment>
<dbReference type="PROSITE" id="PS00138">
    <property type="entry name" value="SUBTILASE_SER"/>
    <property type="match status" value="1"/>
</dbReference>
<dbReference type="InterPro" id="IPR023827">
    <property type="entry name" value="Peptidase_S8_Asp-AS"/>
</dbReference>
<dbReference type="PROSITE" id="PS51892">
    <property type="entry name" value="SUBTILASE"/>
    <property type="match status" value="1"/>
</dbReference>
<dbReference type="PROSITE" id="PS00136">
    <property type="entry name" value="SUBTILASE_ASP"/>
    <property type="match status" value="1"/>
</dbReference>
<dbReference type="InterPro" id="IPR036852">
    <property type="entry name" value="Peptidase_S8/S53_dom_sf"/>
</dbReference>
<evidence type="ECO:0000256" key="6">
    <source>
        <dbReference type="RuleBase" id="RU003355"/>
    </source>
</evidence>
<accession>A0ABR7F0V4</accession>
<evidence type="ECO:0000259" key="7">
    <source>
        <dbReference type="Pfam" id="PF00082"/>
    </source>
</evidence>
<keyword evidence="9" id="KW-1185">Reference proteome</keyword>
<feature type="active site" description="Charge relay system" evidence="5">
    <location>
        <position position="243"/>
    </location>
</feature>
<keyword evidence="2 5" id="KW-0645">Protease</keyword>
<dbReference type="PANTHER" id="PTHR43806">
    <property type="entry name" value="PEPTIDASE S8"/>
    <property type="match status" value="1"/>
</dbReference>
<dbReference type="SUPFAM" id="SSF52743">
    <property type="entry name" value="Subtilisin-like"/>
    <property type="match status" value="1"/>
</dbReference>
<feature type="domain" description="Peptidase S8/S53" evidence="7">
    <location>
        <begin position="20"/>
        <end position="289"/>
    </location>
</feature>
<dbReference type="InterPro" id="IPR000209">
    <property type="entry name" value="Peptidase_S8/S53_dom"/>
</dbReference>
<feature type="active site" description="Charge relay system" evidence="5">
    <location>
        <position position="61"/>
    </location>
</feature>
<dbReference type="PANTHER" id="PTHR43806:SF65">
    <property type="entry name" value="SERINE PROTEASE APRX"/>
    <property type="match status" value="1"/>
</dbReference>
<comment type="similarity">
    <text evidence="1 5 6">Belongs to the peptidase S8 family.</text>
</comment>
<keyword evidence="4 5" id="KW-0720">Serine protease</keyword>
<dbReference type="CDD" id="cd07487">
    <property type="entry name" value="Peptidases_S8_1"/>
    <property type="match status" value="1"/>
</dbReference>
<dbReference type="Pfam" id="PF00082">
    <property type="entry name" value="Peptidase_S8"/>
    <property type="match status" value="1"/>
</dbReference>
<reference evidence="8 9" key="1">
    <citation type="submission" date="2020-08" db="EMBL/GenBank/DDBJ databases">
        <title>Genome public.</title>
        <authorList>
            <person name="Liu C."/>
            <person name="Sun Q."/>
        </authorList>
    </citation>
    <scope>NUCLEOTIDE SEQUENCE [LARGE SCALE GENOMIC DNA]</scope>
    <source>
        <strain evidence="8 9">BX4</strain>
    </source>
</reference>
<dbReference type="InterPro" id="IPR022398">
    <property type="entry name" value="Peptidase_S8_His-AS"/>
</dbReference>
<dbReference type="InterPro" id="IPR050131">
    <property type="entry name" value="Peptidase_S8_subtilisin-like"/>
</dbReference>
<organism evidence="8 9">
    <name type="scientific">Eubacterium segne</name>
    <dbReference type="NCBI Taxonomy" id="2763045"/>
    <lineage>
        <taxon>Bacteria</taxon>
        <taxon>Bacillati</taxon>
        <taxon>Bacillota</taxon>
        <taxon>Clostridia</taxon>
        <taxon>Eubacteriales</taxon>
        <taxon>Eubacteriaceae</taxon>
        <taxon>Eubacterium</taxon>
    </lineage>
</organism>
<evidence type="ECO:0000256" key="1">
    <source>
        <dbReference type="ARBA" id="ARBA00011073"/>
    </source>
</evidence>
<protein>
    <submittedName>
        <fullName evidence="8">S8 family peptidase</fullName>
    </submittedName>
</protein>
<dbReference type="Proteomes" id="UP000597877">
    <property type="component" value="Unassembled WGS sequence"/>
</dbReference>
<dbReference type="PRINTS" id="PR00723">
    <property type="entry name" value="SUBTILISIN"/>
</dbReference>
<evidence type="ECO:0000256" key="5">
    <source>
        <dbReference type="PROSITE-ProRule" id="PRU01240"/>
    </source>
</evidence>
<dbReference type="PROSITE" id="PS00137">
    <property type="entry name" value="SUBTILASE_HIS"/>
    <property type="match status" value="1"/>
</dbReference>
<evidence type="ECO:0000313" key="9">
    <source>
        <dbReference type="Proteomes" id="UP000597877"/>
    </source>
</evidence>
<evidence type="ECO:0000256" key="4">
    <source>
        <dbReference type="ARBA" id="ARBA00022825"/>
    </source>
</evidence>
<dbReference type="Gene3D" id="3.40.50.200">
    <property type="entry name" value="Peptidase S8/S53 domain"/>
    <property type="match status" value="1"/>
</dbReference>
<proteinExistence type="inferred from homology"/>
<sequence length="300" mass="32790">MNRVIKKLEINNIHNQRIMGKGITVAVLDSGISKHLDFDNRIIYFKDFVNKRHVVYDDEGHGTHVSGIIAGSGRMSKGKIMGVAPEAEIVSLKVLDNRGRGKEENVINGLHWIIDNGKKYGIRVVNLSFGTLSNDEKAGKKLIDEVELLWDLGYVVVAAAGNNGPGPNSISTPGDCKKIITVGAENDNIKVFVNGKYTYNYSGRGPTKQCIIKPDIVAPANKIISCSNLWQKGYPYIEKSGTSMATPIVTGIVALMLNKKEKLTNVECKKILKENAIDMSMDKNRQGAGLVNANAILNIL</sequence>
<evidence type="ECO:0000313" key="8">
    <source>
        <dbReference type="EMBL" id="MBC5666867.1"/>
    </source>
</evidence>
<evidence type="ECO:0000256" key="3">
    <source>
        <dbReference type="ARBA" id="ARBA00022801"/>
    </source>
</evidence>
<dbReference type="RefSeq" id="WP_118588448.1">
    <property type="nucleotide sequence ID" value="NZ_JACOOZ010000002.1"/>
</dbReference>
<dbReference type="EMBL" id="JACOOZ010000002">
    <property type="protein sequence ID" value="MBC5666867.1"/>
    <property type="molecule type" value="Genomic_DNA"/>
</dbReference>
<evidence type="ECO:0000256" key="2">
    <source>
        <dbReference type="ARBA" id="ARBA00022670"/>
    </source>
</evidence>
<feature type="active site" description="Charge relay system" evidence="5">
    <location>
        <position position="29"/>
    </location>
</feature>